<protein>
    <submittedName>
        <fullName evidence="1">Uncharacterized protein</fullName>
    </submittedName>
</protein>
<comment type="caution">
    <text evidence="1">The sequence shown here is derived from an EMBL/GenBank/DDBJ whole genome shotgun (WGS) entry which is preliminary data.</text>
</comment>
<accession>X1KKG1</accession>
<name>X1KKG1_9ZZZZ</name>
<feature type="non-terminal residue" evidence="1">
    <location>
        <position position="1"/>
    </location>
</feature>
<proteinExistence type="predicted"/>
<gene>
    <name evidence="1" type="ORF">S06H3_17477</name>
</gene>
<dbReference type="AlphaFoldDB" id="X1KKG1"/>
<evidence type="ECO:0000313" key="1">
    <source>
        <dbReference type="EMBL" id="GAI07537.1"/>
    </source>
</evidence>
<dbReference type="EMBL" id="BARV01008735">
    <property type="protein sequence ID" value="GAI07537.1"/>
    <property type="molecule type" value="Genomic_DNA"/>
</dbReference>
<reference evidence="1" key="1">
    <citation type="journal article" date="2014" name="Front. Microbiol.">
        <title>High frequency of phylogenetically diverse reductive dehalogenase-homologous genes in deep subseafloor sedimentary metagenomes.</title>
        <authorList>
            <person name="Kawai M."/>
            <person name="Futagami T."/>
            <person name="Toyoda A."/>
            <person name="Takaki Y."/>
            <person name="Nishi S."/>
            <person name="Hori S."/>
            <person name="Arai W."/>
            <person name="Tsubouchi T."/>
            <person name="Morono Y."/>
            <person name="Uchiyama I."/>
            <person name="Ito T."/>
            <person name="Fujiyama A."/>
            <person name="Inagaki F."/>
            <person name="Takami H."/>
        </authorList>
    </citation>
    <scope>NUCLEOTIDE SEQUENCE</scope>
    <source>
        <strain evidence="1">Expedition CK06-06</strain>
    </source>
</reference>
<sequence length="339" mass="38923">YDNPVSADDYRRVLVGCSLLSNPIAMPPHYDFTKDELESWKEKEDMQNFPTINWALQVSHDFEDWGVVLPYQEYVEYVESHPEEEDKLREMRALIEEDALVARFKYVAESLDDDKCTYLLYKLRKSLSIIKEHSIFNVDREQETIERLLSKAWSGRGMYPSLGNIIELMVDHEAAPTGVGEEIVNVLKGKLKEGQDLLDVTFLILGKQSPIPDYLATFADTIHEAVIGFKAHKSLESVLRKLSLFSLTARLHPLYAFAQGFRFARAWFAADNIQGVRENPFNKYLPLALEPGFIKARNSLCEFLRLCLQEGVNPSEVRAMCPFLFNQLFDNPADQLFSI</sequence>
<organism evidence="1">
    <name type="scientific">marine sediment metagenome</name>
    <dbReference type="NCBI Taxonomy" id="412755"/>
    <lineage>
        <taxon>unclassified sequences</taxon>
        <taxon>metagenomes</taxon>
        <taxon>ecological metagenomes</taxon>
    </lineage>
</organism>
<feature type="non-terminal residue" evidence="1">
    <location>
        <position position="339"/>
    </location>
</feature>